<accession>A0AA36CLJ4</accession>
<dbReference type="AlphaFoldDB" id="A0AA36CLJ4"/>
<name>A0AA36CLJ4_9BILA</name>
<protein>
    <submittedName>
        <fullName evidence="1">Uncharacterized protein</fullName>
    </submittedName>
</protein>
<dbReference type="EMBL" id="CATQJA010002403">
    <property type="protein sequence ID" value="CAJ0570574.1"/>
    <property type="molecule type" value="Genomic_DNA"/>
</dbReference>
<dbReference type="Proteomes" id="UP001177023">
    <property type="component" value="Unassembled WGS sequence"/>
</dbReference>
<proteinExistence type="predicted"/>
<evidence type="ECO:0000313" key="2">
    <source>
        <dbReference type="Proteomes" id="UP001177023"/>
    </source>
</evidence>
<organism evidence="1 2">
    <name type="scientific">Mesorhabditis spiculigera</name>
    <dbReference type="NCBI Taxonomy" id="96644"/>
    <lineage>
        <taxon>Eukaryota</taxon>
        <taxon>Metazoa</taxon>
        <taxon>Ecdysozoa</taxon>
        <taxon>Nematoda</taxon>
        <taxon>Chromadorea</taxon>
        <taxon>Rhabditida</taxon>
        <taxon>Rhabditina</taxon>
        <taxon>Rhabditomorpha</taxon>
        <taxon>Rhabditoidea</taxon>
        <taxon>Rhabditidae</taxon>
        <taxon>Mesorhabditinae</taxon>
        <taxon>Mesorhabditis</taxon>
    </lineage>
</organism>
<evidence type="ECO:0000313" key="1">
    <source>
        <dbReference type="EMBL" id="CAJ0570574.1"/>
    </source>
</evidence>
<reference evidence="1" key="1">
    <citation type="submission" date="2023-06" db="EMBL/GenBank/DDBJ databases">
        <authorList>
            <person name="Delattre M."/>
        </authorList>
    </citation>
    <scope>NUCLEOTIDE SEQUENCE</scope>
    <source>
        <strain evidence="1">AF72</strain>
    </source>
</reference>
<keyword evidence="2" id="KW-1185">Reference proteome</keyword>
<feature type="non-terminal residue" evidence="1">
    <location>
        <position position="1"/>
    </location>
</feature>
<gene>
    <name evidence="1" type="ORF">MSPICULIGERA_LOCUS9011</name>
</gene>
<sequence>MPFNFPRTEPFHFAGLSGDQHRLVVKKLAPSSSLKLLTVDRASRKLLLALGPFSGNISRLTYCIYQRPGTGITAGSFITIEIDAVESVLVTPSAIHHPVYKNCHYFPHLCGGSHRFLWRLLESIRRPKHFDIYATNWGKRLPRRERPMGWNDGHNLTDHLRLGAALVQTIAIEWLSQPPRMTPFTENLPWPLLGLVEGMSSFSLNTSHISEDRRETELILQHCRPAVAQSTHLILSFHTRLRLRDQLITHGVQFIEQERFPTQHPFGKVAVNCVIGLPHLICQFQVEKL</sequence>
<comment type="caution">
    <text evidence="1">The sequence shown here is derived from an EMBL/GenBank/DDBJ whole genome shotgun (WGS) entry which is preliminary data.</text>
</comment>